<evidence type="ECO:0000256" key="2">
    <source>
        <dbReference type="ARBA" id="ARBA00022491"/>
    </source>
</evidence>
<dbReference type="Proteomes" id="UP000543598">
    <property type="component" value="Unassembled WGS sequence"/>
</dbReference>
<evidence type="ECO:0000256" key="4">
    <source>
        <dbReference type="ARBA" id="ARBA00023015"/>
    </source>
</evidence>
<keyword evidence="2" id="KW-0678">Repressor</keyword>
<evidence type="ECO:0000256" key="5">
    <source>
        <dbReference type="ARBA" id="ARBA00023125"/>
    </source>
</evidence>
<dbReference type="InterPro" id="IPR036388">
    <property type="entry name" value="WH-like_DNA-bd_sf"/>
</dbReference>
<feature type="binding site" evidence="7">
    <location>
        <position position="117"/>
    </location>
    <ligand>
        <name>Zn(2+)</name>
        <dbReference type="ChEBI" id="CHEBI:29105"/>
    </ligand>
</feature>
<dbReference type="GO" id="GO:0008270">
    <property type="term" value="F:zinc ion binding"/>
    <property type="evidence" value="ECO:0007669"/>
    <property type="project" value="TreeGrafter"/>
</dbReference>
<dbReference type="PANTHER" id="PTHR33202:SF7">
    <property type="entry name" value="FERRIC UPTAKE REGULATION PROTEIN"/>
    <property type="match status" value="1"/>
</dbReference>
<evidence type="ECO:0000313" key="8">
    <source>
        <dbReference type="EMBL" id="NNH05083.1"/>
    </source>
</evidence>
<protein>
    <submittedName>
        <fullName evidence="8">Transcriptional repressor</fullName>
    </submittedName>
</protein>
<feature type="binding site" evidence="7">
    <location>
        <position position="120"/>
    </location>
    <ligand>
        <name>Zn(2+)</name>
        <dbReference type="ChEBI" id="CHEBI:29105"/>
    </ligand>
</feature>
<dbReference type="SUPFAM" id="SSF46785">
    <property type="entry name" value="Winged helix' DNA-binding domain"/>
    <property type="match status" value="1"/>
</dbReference>
<dbReference type="EMBL" id="JABEMB010000031">
    <property type="protein sequence ID" value="NNH05083.1"/>
    <property type="molecule type" value="Genomic_DNA"/>
</dbReference>
<dbReference type="CDD" id="cd07153">
    <property type="entry name" value="Fur_like"/>
    <property type="match status" value="1"/>
</dbReference>
<dbReference type="Gene3D" id="1.10.10.10">
    <property type="entry name" value="Winged helix-like DNA-binding domain superfamily/Winged helix DNA-binding domain"/>
    <property type="match status" value="1"/>
</dbReference>
<dbReference type="PANTHER" id="PTHR33202">
    <property type="entry name" value="ZINC UPTAKE REGULATION PROTEIN"/>
    <property type="match status" value="1"/>
</dbReference>
<dbReference type="Gene3D" id="3.30.1490.190">
    <property type="match status" value="1"/>
</dbReference>
<organism evidence="8 9">
    <name type="scientific">Microbacterium ulmi</name>
    <dbReference type="NCBI Taxonomy" id="179095"/>
    <lineage>
        <taxon>Bacteria</taxon>
        <taxon>Bacillati</taxon>
        <taxon>Actinomycetota</taxon>
        <taxon>Actinomycetes</taxon>
        <taxon>Micrococcales</taxon>
        <taxon>Microbacteriaceae</taxon>
        <taxon>Microbacterium</taxon>
    </lineage>
</organism>
<accession>A0A7Y2Q2W4</accession>
<comment type="cofactor">
    <cofactor evidence="7">
        <name>Zn(2+)</name>
        <dbReference type="ChEBI" id="CHEBI:29105"/>
    </cofactor>
    <text evidence="7">Binds 1 zinc ion per subunit.</text>
</comment>
<evidence type="ECO:0000256" key="7">
    <source>
        <dbReference type="PIRSR" id="PIRSR602481-1"/>
    </source>
</evidence>
<keyword evidence="5" id="KW-0238">DNA-binding</keyword>
<dbReference type="Pfam" id="PF01475">
    <property type="entry name" value="FUR"/>
    <property type="match status" value="1"/>
</dbReference>
<dbReference type="GO" id="GO:0045892">
    <property type="term" value="P:negative regulation of DNA-templated transcription"/>
    <property type="evidence" value="ECO:0007669"/>
    <property type="project" value="TreeGrafter"/>
</dbReference>
<proteinExistence type="inferred from homology"/>
<name>A0A7Y2Q2W4_9MICO</name>
<comment type="caution">
    <text evidence="8">The sequence shown here is derived from an EMBL/GenBank/DDBJ whole genome shotgun (WGS) entry which is preliminary data.</text>
</comment>
<keyword evidence="9" id="KW-1185">Reference proteome</keyword>
<reference evidence="8 9" key="1">
    <citation type="submission" date="2020-05" db="EMBL/GenBank/DDBJ databases">
        <title>MicrobeNet Type strains.</title>
        <authorList>
            <person name="Nicholson A.C."/>
        </authorList>
    </citation>
    <scope>NUCLEOTIDE SEQUENCE [LARGE SCALE GENOMIC DNA]</scope>
    <source>
        <strain evidence="8 9">JCM 14282</strain>
    </source>
</reference>
<dbReference type="InterPro" id="IPR002481">
    <property type="entry name" value="FUR"/>
</dbReference>
<comment type="similarity">
    <text evidence="1">Belongs to the Fur family.</text>
</comment>
<dbReference type="GO" id="GO:0003700">
    <property type="term" value="F:DNA-binding transcription factor activity"/>
    <property type="evidence" value="ECO:0007669"/>
    <property type="project" value="InterPro"/>
</dbReference>
<gene>
    <name evidence="8" type="ORF">HLA99_14645</name>
</gene>
<keyword evidence="6" id="KW-0804">Transcription</keyword>
<feature type="binding site" evidence="7">
    <location>
        <position position="160"/>
    </location>
    <ligand>
        <name>Zn(2+)</name>
        <dbReference type="ChEBI" id="CHEBI:29105"/>
    </ligand>
</feature>
<evidence type="ECO:0000256" key="6">
    <source>
        <dbReference type="ARBA" id="ARBA00023163"/>
    </source>
</evidence>
<evidence type="ECO:0000256" key="3">
    <source>
        <dbReference type="ARBA" id="ARBA00022833"/>
    </source>
</evidence>
<dbReference type="AlphaFoldDB" id="A0A7Y2Q2W4"/>
<keyword evidence="3 7" id="KW-0862">Zinc</keyword>
<dbReference type="InterPro" id="IPR036390">
    <property type="entry name" value="WH_DNA-bd_sf"/>
</dbReference>
<dbReference type="GO" id="GO:0000976">
    <property type="term" value="F:transcription cis-regulatory region binding"/>
    <property type="evidence" value="ECO:0007669"/>
    <property type="project" value="TreeGrafter"/>
</dbReference>
<feature type="binding site" evidence="7">
    <location>
        <position position="157"/>
    </location>
    <ligand>
        <name>Zn(2+)</name>
        <dbReference type="ChEBI" id="CHEBI:29105"/>
    </ligand>
</feature>
<evidence type="ECO:0000256" key="1">
    <source>
        <dbReference type="ARBA" id="ARBA00007957"/>
    </source>
</evidence>
<dbReference type="RefSeq" id="WP_167037110.1">
    <property type="nucleotide sequence ID" value="NZ_BAAANA010000001.1"/>
</dbReference>
<dbReference type="GO" id="GO:1900376">
    <property type="term" value="P:regulation of secondary metabolite biosynthetic process"/>
    <property type="evidence" value="ECO:0007669"/>
    <property type="project" value="TreeGrafter"/>
</dbReference>
<dbReference type="InterPro" id="IPR043135">
    <property type="entry name" value="Fur_C"/>
</dbReference>
<evidence type="ECO:0000313" key="9">
    <source>
        <dbReference type="Proteomes" id="UP000543598"/>
    </source>
</evidence>
<sequence length="164" mass="17553">MANEHTHDTGHLTLHHGREADAVTAALAALRAAGERVTETRRAVLDVLARHLGHLSADEVAAALHDAPRPVHRATVYRALELLARRGIVTPMHTAGGPVVYHLAATPMGIPHLHARCRECGTIVAIPQTALAPPVLHIERSTGFRLEPEQSTLIGLCAECGIRS</sequence>
<keyword evidence="7" id="KW-0479">Metal-binding</keyword>
<keyword evidence="4" id="KW-0805">Transcription regulation</keyword>